<dbReference type="SMART" id="SM00387">
    <property type="entry name" value="HATPase_c"/>
    <property type="match status" value="1"/>
</dbReference>
<dbReference type="PATRIC" id="fig|1227454.3.peg.3245"/>
<dbReference type="CDD" id="cd00082">
    <property type="entry name" value="HisKA"/>
    <property type="match status" value="1"/>
</dbReference>
<feature type="domain" description="Histidine kinase" evidence="8">
    <location>
        <begin position="388"/>
        <end position="582"/>
    </location>
</feature>
<dbReference type="SUPFAM" id="SSF55874">
    <property type="entry name" value="ATPase domain of HSP90 chaperone/DNA topoisomerase II/histidine kinase"/>
    <property type="match status" value="1"/>
</dbReference>
<dbReference type="InterPro" id="IPR003594">
    <property type="entry name" value="HATPase_dom"/>
</dbReference>
<keyword evidence="10" id="KW-1185">Reference proteome</keyword>
<evidence type="ECO:0000256" key="2">
    <source>
        <dbReference type="ARBA" id="ARBA00012438"/>
    </source>
</evidence>
<dbReference type="GO" id="GO:0000155">
    <property type="term" value="F:phosphorelay sensor kinase activity"/>
    <property type="evidence" value="ECO:0007669"/>
    <property type="project" value="InterPro"/>
</dbReference>
<proteinExistence type="predicted"/>
<dbReference type="PROSITE" id="PS50109">
    <property type="entry name" value="HIS_KIN"/>
    <property type="match status" value="1"/>
</dbReference>
<dbReference type="Gene3D" id="1.10.287.130">
    <property type="match status" value="1"/>
</dbReference>
<evidence type="ECO:0000259" key="8">
    <source>
        <dbReference type="PROSITE" id="PS50109"/>
    </source>
</evidence>
<name>M0LDQ6_9EURY</name>
<evidence type="ECO:0000313" key="9">
    <source>
        <dbReference type="EMBL" id="EMA31248.1"/>
    </source>
</evidence>
<organism evidence="9 10">
    <name type="scientific">Halobiforma nitratireducens JCM 10879</name>
    <dbReference type="NCBI Taxonomy" id="1227454"/>
    <lineage>
        <taxon>Archaea</taxon>
        <taxon>Methanobacteriati</taxon>
        <taxon>Methanobacteriota</taxon>
        <taxon>Stenosarchaea group</taxon>
        <taxon>Halobacteria</taxon>
        <taxon>Halobacteriales</taxon>
        <taxon>Natrialbaceae</taxon>
        <taxon>Halobiforma</taxon>
    </lineage>
</organism>
<dbReference type="EMBL" id="AOMA01000162">
    <property type="protein sequence ID" value="EMA31248.1"/>
    <property type="molecule type" value="Genomic_DNA"/>
</dbReference>
<dbReference type="SUPFAM" id="SSF47384">
    <property type="entry name" value="Homodimeric domain of signal transducing histidine kinase"/>
    <property type="match status" value="1"/>
</dbReference>
<dbReference type="eggNOG" id="arCOG02369">
    <property type="taxonomic scope" value="Archaea"/>
</dbReference>
<dbReference type="AlphaFoldDB" id="M0LDQ6"/>
<feature type="compositionally biased region" description="Polar residues" evidence="7">
    <location>
        <begin position="579"/>
        <end position="593"/>
    </location>
</feature>
<evidence type="ECO:0000256" key="1">
    <source>
        <dbReference type="ARBA" id="ARBA00000085"/>
    </source>
</evidence>
<keyword evidence="5 9" id="KW-0418">Kinase</keyword>
<protein>
    <recommendedName>
        <fullName evidence="2">histidine kinase</fullName>
        <ecNumber evidence="2">2.7.13.3</ecNumber>
    </recommendedName>
</protein>
<dbReference type="PANTHER" id="PTHR43711">
    <property type="entry name" value="TWO-COMPONENT HISTIDINE KINASE"/>
    <property type="match status" value="1"/>
</dbReference>
<dbReference type="InterPro" id="IPR050736">
    <property type="entry name" value="Sensor_HK_Regulatory"/>
</dbReference>
<dbReference type="CDD" id="cd00075">
    <property type="entry name" value="HATPase"/>
    <property type="match status" value="1"/>
</dbReference>
<feature type="region of interest" description="Disordered" evidence="7">
    <location>
        <begin position="569"/>
        <end position="600"/>
    </location>
</feature>
<dbReference type="InterPro" id="IPR029016">
    <property type="entry name" value="GAF-like_dom_sf"/>
</dbReference>
<dbReference type="Proteomes" id="UP000011607">
    <property type="component" value="Unassembled WGS sequence"/>
</dbReference>
<dbReference type="SUPFAM" id="SSF55781">
    <property type="entry name" value="GAF domain-like"/>
    <property type="match status" value="1"/>
</dbReference>
<keyword evidence="4" id="KW-0808">Transferase</keyword>
<gene>
    <name evidence="9" type="ORF">C446_15845</name>
</gene>
<evidence type="ECO:0000256" key="6">
    <source>
        <dbReference type="ARBA" id="ARBA00023012"/>
    </source>
</evidence>
<comment type="caution">
    <text evidence="9">The sequence shown here is derived from an EMBL/GenBank/DDBJ whole genome shotgun (WGS) entry which is preliminary data.</text>
</comment>
<accession>M0LDQ6</accession>
<evidence type="ECO:0000256" key="7">
    <source>
        <dbReference type="SAM" id="MobiDB-lite"/>
    </source>
</evidence>
<comment type="catalytic activity">
    <reaction evidence="1">
        <text>ATP + protein L-histidine = ADP + protein N-phospho-L-histidine.</text>
        <dbReference type="EC" id="2.7.13.3"/>
    </reaction>
</comment>
<dbReference type="RefSeq" id="WP_006674055.1">
    <property type="nucleotide sequence ID" value="NZ_AOMA01000162.1"/>
</dbReference>
<evidence type="ECO:0000256" key="4">
    <source>
        <dbReference type="ARBA" id="ARBA00022679"/>
    </source>
</evidence>
<dbReference type="Pfam" id="PF00512">
    <property type="entry name" value="HisKA"/>
    <property type="match status" value="1"/>
</dbReference>
<dbReference type="Gene3D" id="3.30.450.40">
    <property type="match status" value="1"/>
</dbReference>
<evidence type="ECO:0000313" key="10">
    <source>
        <dbReference type="Proteomes" id="UP000011607"/>
    </source>
</evidence>
<evidence type="ECO:0000256" key="5">
    <source>
        <dbReference type="ARBA" id="ARBA00022777"/>
    </source>
</evidence>
<sequence length="600" mass="65788">MTETGRRSFHVRYAGADDAVRERVRETLEPTYRVTTVSEADSPRELLDADADVDCLVLASDATDGTTTLTDSLEALGATRPDLPIVPFVSVADIDGTCREWAEALLEAAVSDVVYRDVDADDAGDAEPGHDYEHDHHDPVRRLRNRIDDRYEQSVADAGETVLEIARSLMGAAPDEVDIEIEWGLESVGKRLDADRALVFDYERETDRFVPTHTWFARPESIGENEPEPLPTASFPGYRDAIRAFDVHAIPAETGPDSSPEATLESSLAADAEVGSDDDFEIPEGFIGDIETMSGGEGAADADSALDSTSRVYLEERDLEALLAIPIVVDWELTGVLVVAGRHRRPWPTTVRRQLRTLGELIGHRLERRRRRRELVRQNDRLEQFASVVSHDLRNPLNVISGSAQLVAETGDDDYLEDVIEATERMEDMIEDLLTLARDGDSVGQTQSVALEAVVQAAWNDVATEDATLEFDAGELPTIDADRGRLRQALENLIRNAIEHNDGEVCIRVEATDDGFAVADDGVGIPPDRRDRIFEEGYTEGGGTGLGLSIVETIVSAHGWSVAARESEHGGARFEIATEPSSSASPSDNPQTRVDTDERH</sequence>
<dbReference type="InterPro" id="IPR005467">
    <property type="entry name" value="His_kinase_dom"/>
</dbReference>
<dbReference type="EC" id="2.7.13.3" evidence="2"/>
<dbReference type="SMART" id="SM00388">
    <property type="entry name" value="HisKA"/>
    <property type="match status" value="1"/>
</dbReference>
<dbReference type="Gene3D" id="3.30.565.10">
    <property type="entry name" value="Histidine kinase-like ATPase, C-terminal domain"/>
    <property type="match status" value="1"/>
</dbReference>
<dbReference type="OrthoDB" id="8127at2157"/>
<reference evidence="9 10" key="1">
    <citation type="journal article" date="2014" name="PLoS Genet.">
        <title>Phylogenetically driven sequencing of extremely halophilic archaea reveals strategies for static and dynamic osmo-response.</title>
        <authorList>
            <person name="Becker E.A."/>
            <person name="Seitzer P.M."/>
            <person name="Tritt A."/>
            <person name="Larsen D."/>
            <person name="Krusor M."/>
            <person name="Yao A.I."/>
            <person name="Wu D."/>
            <person name="Madern D."/>
            <person name="Eisen J.A."/>
            <person name="Darling A.E."/>
            <person name="Facciotti M.T."/>
        </authorList>
    </citation>
    <scope>NUCLEOTIDE SEQUENCE [LARGE SCALE GENOMIC DNA]</scope>
    <source>
        <strain evidence="9 10">JCM 10879</strain>
    </source>
</reference>
<keyword evidence="3" id="KW-0597">Phosphoprotein</keyword>
<dbReference type="PANTHER" id="PTHR43711:SF1">
    <property type="entry name" value="HISTIDINE KINASE 1"/>
    <property type="match status" value="1"/>
</dbReference>
<dbReference type="Pfam" id="PF02518">
    <property type="entry name" value="HATPase_c"/>
    <property type="match status" value="1"/>
</dbReference>
<dbReference type="InterPro" id="IPR036097">
    <property type="entry name" value="HisK_dim/P_sf"/>
</dbReference>
<dbReference type="InterPro" id="IPR036890">
    <property type="entry name" value="HATPase_C_sf"/>
</dbReference>
<keyword evidence="6" id="KW-0902">Two-component regulatory system</keyword>
<dbReference type="STRING" id="1227454.C446_15845"/>
<dbReference type="InterPro" id="IPR003661">
    <property type="entry name" value="HisK_dim/P_dom"/>
</dbReference>
<evidence type="ECO:0000256" key="3">
    <source>
        <dbReference type="ARBA" id="ARBA00022553"/>
    </source>
</evidence>
<dbReference type="PRINTS" id="PR00344">
    <property type="entry name" value="BCTRLSENSOR"/>
</dbReference>
<dbReference type="InterPro" id="IPR004358">
    <property type="entry name" value="Sig_transdc_His_kin-like_C"/>
</dbReference>